<dbReference type="AlphaFoldDB" id="A0A7W5FQW7"/>
<feature type="domain" description="Chemotaxis phosphatase CheX-like" evidence="2">
    <location>
        <begin position="45"/>
        <end position="124"/>
    </location>
</feature>
<dbReference type="SUPFAM" id="SSF103039">
    <property type="entry name" value="CheC-like"/>
    <property type="match status" value="1"/>
</dbReference>
<dbReference type="InterPro" id="IPR028051">
    <property type="entry name" value="CheX-like_dom"/>
</dbReference>
<dbReference type="InterPro" id="IPR038756">
    <property type="entry name" value="CheX-like"/>
</dbReference>
<name>A0A7W5FQW7_9BACL</name>
<dbReference type="InterPro" id="IPR028976">
    <property type="entry name" value="CheC-like_sf"/>
</dbReference>
<evidence type="ECO:0000313" key="3">
    <source>
        <dbReference type="EMBL" id="MBB3113667.1"/>
    </source>
</evidence>
<evidence type="ECO:0000256" key="1">
    <source>
        <dbReference type="ARBA" id="ARBA00022500"/>
    </source>
</evidence>
<dbReference type="EMBL" id="JACHXK010000020">
    <property type="protein sequence ID" value="MBB3113667.1"/>
    <property type="molecule type" value="Genomic_DNA"/>
</dbReference>
<sequence>MNAEYINPFLESAKIVIEQVVQIRPATGQLGVKDVKFVENYIWIQIGLNGQLNGDIVLGLSEEVAIKMVSAMMGGFAISEMDEMGKSAISELGNMISGNASTMLFNQGVRVDITPPKVLHSAQSAGFEAKKALTIPLIMDGIGELDIQVLIAS</sequence>
<dbReference type="RefSeq" id="WP_183603736.1">
    <property type="nucleotide sequence ID" value="NZ_JACHXK010000020.1"/>
</dbReference>
<evidence type="ECO:0000259" key="2">
    <source>
        <dbReference type="Pfam" id="PF13690"/>
    </source>
</evidence>
<accession>A0A7W5FQW7</accession>
<keyword evidence="1" id="KW-0145">Chemotaxis</keyword>
<protein>
    <submittedName>
        <fullName evidence="3">Chemotaxis protein CheX</fullName>
    </submittedName>
</protein>
<reference evidence="3 4" key="1">
    <citation type="submission" date="2020-08" db="EMBL/GenBank/DDBJ databases">
        <title>Genomic Encyclopedia of Type Strains, Phase III (KMG-III): the genomes of soil and plant-associated and newly described type strains.</title>
        <authorList>
            <person name="Whitman W."/>
        </authorList>
    </citation>
    <scope>NUCLEOTIDE SEQUENCE [LARGE SCALE GENOMIC DNA]</scope>
    <source>
        <strain evidence="3 4">CECT 5862</strain>
    </source>
</reference>
<keyword evidence="4" id="KW-1185">Reference proteome</keyword>
<organism evidence="3 4">
    <name type="scientific">Paenibacillus phyllosphaerae</name>
    <dbReference type="NCBI Taxonomy" id="274593"/>
    <lineage>
        <taxon>Bacteria</taxon>
        <taxon>Bacillati</taxon>
        <taxon>Bacillota</taxon>
        <taxon>Bacilli</taxon>
        <taxon>Bacillales</taxon>
        <taxon>Paenibacillaceae</taxon>
        <taxon>Paenibacillus</taxon>
    </lineage>
</organism>
<dbReference type="Gene3D" id="3.40.1550.10">
    <property type="entry name" value="CheC-like"/>
    <property type="match status" value="1"/>
</dbReference>
<dbReference type="GO" id="GO:0006935">
    <property type="term" value="P:chemotaxis"/>
    <property type="evidence" value="ECO:0007669"/>
    <property type="project" value="UniProtKB-KW"/>
</dbReference>
<dbReference type="CDD" id="cd17906">
    <property type="entry name" value="CheX"/>
    <property type="match status" value="1"/>
</dbReference>
<dbReference type="PANTHER" id="PTHR39452:SF1">
    <property type="entry name" value="CHEY-P PHOSPHATASE CHEX"/>
    <property type="match status" value="1"/>
</dbReference>
<comment type="caution">
    <text evidence="3">The sequence shown here is derived from an EMBL/GenBank/DDBJ whole genome shotgun (WGS) entry which is preliminary data.</text>
</comment>
<proteinExistence type="predicted"/>
<evidence type="ECO:0000313" key="4">
    <source>
        <dbReference type="Proteomes" id="UP000570361"/>
    </source>
</evidence>
<dbReference type="PANTHER" id="PTHR39452">
    <property type="entry name" value="CHEY-P PHOSPHATASE CHEX"/>
    <property type="match status" value="1"/>
</dbReference>
<dbReference type="Proteomes" id="UP000570361">
    <property type="component" value="Unassembled WGS sequence"/>
</dbReference>
<dbReference type="Pfam" id="PF13690">
    <property type="entry name" value="CheX"/>
    <property type="match status" value="1"/>
</dbReference>
<gene>
    <name evidence="3" type="ORF">FHS18_005780</name>
</gene>